<protein>
    <submittedName>
        <fullName evidence="2">Uncharacterized protein</fullName>
    </submittedName>
</protein>
<feature type="signal peptide" evidence="1">
    <location>
        <begin position="1"/>
        <end position="19"/>
    </location>
</feature>
<dbReference type="Proteomes" id="UP000245390">
    <property type="component" value="Unassembled WGS sequence"/>
</dbReference>
<evidence type="ECO:0000256" key="1">
    <source>
        <dbReference type="SAM" id="SignalP"/>
    </source>
</evidence>
<dbReference type="AlphaFoldDB" id="A0A316GAJ1"/>
<feature type="chain" id="PRO_5016378576" evidence="1">
    <location>
        <begin position="20"/>
        <end position="208"/>
    </location>
</feature>
<accession>A0A316GAJ1</accession>
<evidence type="ECO:0000313" key="3">
    <source>
        <dbReference type="Proteomes" id="UP000245390"/>
    </source>
</evidence>
<comment type="caution">
    <text evidence="2">The sequence shown here is derived from an EMBL/GenBank/DDBJ whole genome shotgun (WGS) entry which is preliminary data.</text>
</comment>
<organism evidence="2 3">
    <name type="scientific">Silicimonas algicola</name>
    <dbReference type="NCBI Taxonomy" id="1826607"/>
    <lineage>
        <taxon>Bacteria</taxon>
        <taxon>Pseudomonadati</taxon>
        <taxon>Pseudomonadota</taxon>
        <taxon>Alphaproteobacteria</taxon>
        <taxon>Rhodobacterales</taxon>
        <taxon>Paracoccaceae</taxon>
    </lineage>
</organism>
<reference evidence="2 3" key="1">
    <citation type="submission" date="2018-05" db="EMBL/GenBank/DDBJ databases">
        <title>Genomic Encyclopedia of Type Strains, Phase IV (KMG-IV): sequencing the most valuable type-strain genomes for metagenomic binning, comparative biology and taxonomic classification.</title>
        <authorList>
            <person name="Goeker M."/>
        </authorList>
    </citation>
    <scope>NUCLEOTIDE SEQUENCE [LARGE SCALE GENOMIC DNA]</scope>
    <source>
        <strain evidence="2 3">DSM 103371</strain>
    </source>
</reference>
<name>A0A316GAJ1_9RHOB</name>
<proteinExistence type="predicted"/>
<sequence length="208" mass="21623">MRPPGFLLLSVLCAAPAAAETQFSGVGLNEGLRLDSRIEAREETGTGAFRLGGAVMRSEPLKALPPPDTPTLRLAIPSIIHETGVSERKTPFGGLALTFGESWNGRDVFHLGTSLTRGATTAGVSVTYEGTDGDVTAGKLYLDYAVTERMSVGVSGMLTNEITVNESPVPMVGINAELTGRNGGFVQGGVSDAGQAEPIFGLAVGLRF</sequence>
<keyword evidence="1" id="KW-0732">Signal</keyword>
<gene>
    <name evidence="2" type="ORF">C8D95_102574</name>
</gene>
<evidence type="ECO:0000313" key="2">
    <source>
        <dbReference type="EMBL" id="PWK57924.1"/>
    </source>
</evidence>
<keyword evidence="3" id="KW-1185">Reference proteome</keyword>
<dbReference type="EMBL" id="QGGV01000002">
    <property type="protein sequence ID" value="PWK57924.1"/>
    <property type="molecule type" value="Genomic_DNA"/>
</dbReference>